<dbReference type="InterPro" id="IPR056209">
    <property type="entry name" value="SU10_adaptor"/>
</dbReference>
<name>A0A6M3L1Y3_9ZZZZ</name>
<evidence type="ECO:0000313" key="1">
    <source>
        <dbReference type="EMBL" id="QJA88577.1"/>
    </source>
</evidence>
<accession>A0A6M3L1Y3</accession>
<reference evidence="1" key="1">
    <citation type="submission" date="2020-03" db="EMBL/GenBank/DDBJ databases">
        <title>The deep terrestrial virosphere.</title>
        <authorList>
            <person name="Holmfeldt K."/>
            <person name="Nilsson E."/>
            <person name="Simone D."/>
            <person name="Lopez-Fernandez M."/>
            <person name="Wu X."/>
            <person name="de Brujin I."/>
            <person name="Lundin D."/>
            <person name="Andersson A."/>
            <person name="Bertilsson S."/>
            <person name="Dopson M."/>
        </authorList>
    </citation>
    <scope>NUCLEOTIDE SEQUENCE</scope>
    <source>
        <strain evidence="1">MM415B02734</strain>
    </source>
</reference>
<organism evidence="1">
    <name type="scientific">viral metagenome</name>
    <dbReference type="NCBI Taxonomy" id="1070528"/>
    <lineage>
        <taxon>unclassified sequences</taxon>
        <taxon>metagenomes</taxon>
        <taxon>organismal metagenomes</taxon>
    </lineage>
</organism>
<sequence>MSQAKDIIDAVAHRIPGTHNLYPAINTAIRYVAKRLFWHKSDLITGALSVSVAAAASTGTLPSDFWGLRGYPYMNGKTWHLNPLPDLITKLQYTSSGEPRYYQIKGQTIYLTPATGSAITINGDYWQRTTAITKLTDTMPWFEMFDDVIQEFLIQWYAVGSKDAPQNIAALQGYVWEAVDMIVPFRDKTAAPEIIEAVDWSGMTEESMYG</sequence>
<protein>
    <submittedName>
        <fullName evidence="1">Uncharacterized protein</fullName>
    </submittedName>
</protein>
<dbReference type="AlphaFoldDB" id="A0A6M3L1Y3"/>
<gene>
    <name evidence="1" type="ORF">MM415B02734_0007</name>
</gene>
<dbReference type="EMBL" id="MT142789">
    <property type="protein sequence ID" value="QJA88577.1"/>
    <property type="molecule type" value="Genomic_DNA"/>
</dbReference>
<dbReference type="Pfam" id="PF24175">
    <property type="entry name" value="SU10_adaptor"/>
    <property type="match status" value="1"/>
</dbReference>
<proteinExistence type="predicted"/>